<name>A0A0P5EN47_9CRUS</name>
<evidence type="ECO:0000313" key="1">
    <source>
        <dbReference type="EMBL" id="JAL54161.1"/>
    </source>
</evidence>
<organism evidence="1">
    <name type="scientific">Daphnia magna</name>
    <dbReference type="NCBI Taxonomy" id="35525"/>
    <lineage>
        <taxon>Eukaryota</taxon>
        <taxon>Metazoa</taxon>
        <taxon>Ecdysozoa</taxon>
        <taxon>Arthropoda</taxon>
        <taxon>Crustacea</taxon>
        <taxon>Branchiopoda</taxon>
        <taxon>Diplostraca</taxon>
        <taxon>Cladocera</taxon>
        <taxon>Anomopoda</taxon>
        <taxon>Daphniidae</taxon>
        <taxon>Daphnia</taxon>
    </lineage>
</organism>
<accession>A0A0P5EN47</accession>
<reference evidence="1" key="1">
    <citation type="submission" date="2015-10" db="EMBL/GenBank/DDBJ databases">
        <title>EvidentialGene: Evidence-directed Construction of Complete mRNA Transcriptomes without Genomes.</title>
        <authorList>
            <person name="Gilbert D.G."/>
        </authorList>
    </citation>
    <scope>NUCLEOTIDE SEQUENCE</scope>
</reference>
<protein>
    <submittedName>
        <fullName evidence="1">Uncharacterized protein</fullName>
    </submittedName>
</protein>
<dbReference type="EMBL" id="GDIQ01097565">
    <property type="protein sequence ID" value="JAL54161.1"/>
    <property type="molecule type" value="Transcribed_RNA"/>
</dbReference>
<sequence length="56" mass="6576">MFMMHFSLEPRVFSCCCATHFSSVFSKRRQLYDTLRIDAIQLFVSCSCPDRAAHRK</sequence>
<dbReference type="AlphaFoldDB" id="A0A0P5EN47"/>
<proteinExistence type="predicted"/>